<dbReference type="PANTHER" id="PTHR34366">
    <property type="entry name" value="OS07G0289901 PROTEIN-RELATED"/>
    <property type="match status" value="1"/>
</dbReference>
<gene>
    <name evidence="4" type="ORF">OLC1_LOCUS24762</name>
</gene>
<keyword evidence="2" id="KW-0812">Transmembrane</keyword>
<evidence type="ECO:0000313" key="4">
    <source>
        <dbReference type="EMBL" id="CAI9119008.1"/>
    </source>
</evidence>
<dbReference type="AlphaFoldDB" id="A0AAV1EH21"/>
<keyword evidence="2" id="KW-0472">Membrane</keyword>
<evidence type="ECO:0000256" key="2">
    <source>
        <dbReference type="SAM" id="Phobius"/>
    </source>
</evidence>
<proteinExistence type="predicted"/>
<dbReference type="PANTHER" id="PTHR34366:SF2">
    <property type="entry name" value="OS07G0289901 PROTEIN"/>
    <property type="match status" value="1"/>
</dbReference>
<evidence type="ECO:0000256" key="1">
    <source>
        <dbReference type="SAM" id="MobiDB-lite"/>
    </source>
</evidence>
<dbReference type="EMBL" id="OX459126">
    <property type="protein sequence ID" value="CAI9119008.1"/>
    <property type="molecule type" value="Genomic_DNA"/>
</dbReference>
<protein>
    <submittedName>
        <fullName evidence="4">OLC1v1020655C1</fullName>
    </submittedName>
</protein>
<reference evidence="4" key="1">
    <citation type="submission" date="2023-03" db="EMBL/GenBank/DDBJ databases">
        <authorList>
            <person name="Julca I."/>
        </authorList>
    </citation>
    <scope>NUCLEOTIDE SEQUENCE</scope>
</reference>
<organism evidence="4 5">
    <name type="scientific">Oldenlandia corymbosa var. corymbosa</name>
    <dbReference type="NCBI Taxonomy" id="529605"/>
    <lineage>
        <taxon>Eukaryota</taxon>
        <taxon>Viridiplantae</taxon>
        <taxon>Streptophyta</taxon>
        <taxon>Embryophyta</taxon>
        <taxon>Tracheophyta</taxon>
        <taxon>Spermatophyta</taxon>
        <taxon>Magnoliopsida</taxon>
        <taxon>eudicotyledons</taxon>
        <taxon>Gunneridae</taxon>
        <taxon>Pentapetalae</taxon>
        <taxon>asterids</taxon>
        <taxon>lamiids</taxon>
        <taxon>Gentianales</taxon>
        <taxon>Rubiaceae</taxon>
        <taxon>Rubioideae</taxon>
        <taxon>Spermacoceae</taxon>
        <taxon>Hedyotis-Oldenlandia complex</taxon>
        <taxon>Oldenlandia</taxon>
    </lineage>
</organism>
<feature type="transmembrane region" description="Helical" evidence="2">
    <location>
        <begin position="12"/>
        <end position="29"/>
    </location>
</feature>
<feature type="region of interest" description="Disordered" evidence="1">
    <location>
        <begin position="59"/>
        <end position="79"/>
    </location>
</feature>
<feature type="domain" description="DUF7731" evidence="3">
    <location>
        <begin position="85"/>
        <end position="184"/>
    </location>
</feature>
<dbReference type="Proteomes" id="UP001161247">
    <property type="component" value="Chromosome 9"/>
</dbReference>
<name>A0AAV1EH21_OLDCO</name>
<evidence type="ECO:0000313" key="5">
    <source>
        <dbReference type="Proteomes" id="UP001161247"/>
    </source>
</evidence>
<dbReference type="Pfam" id="PF24865">
    <property type="entry name" value="DUF7731"/>
    <property type="match status" value="1"/>
</dbReference>
<keyword evidence="2" id="KW-1133">Transmembrane helix</keyword>
<feature type="transmembrane region" description="Helical" evidence="2">
    <location>
        <begin position="199"/>
        <end position="218"/>
    </location>
</feature>
<dbReference type="InterPro" id="IPR056633">
    <property type="entry name" value="DUF7731"/>
</dbReference>
<sequence>MALPTTPKHYWPFALAVFYTYSFFVLPYGRAENNYPPSTASTAAAGVLSNEYLPGVGGGGGGGGQQVGTNQDYPQPAGYERSNPDHIVAQALLCFNEKQIYSSCNEEYRLSVKGELDVPPEHTDQFCGGPCLSETNLVLNCIEGIFYHFEFYNKATIGDVRETIESGCGYGPHRGDFNVAEHVQNDYGNAYKTNNPTDIIVLILLFGLGLVIMPPRLLL</sequence>
<evidence type="ECO:0000259" key="3">
    <source>
        <dbReference type="Pfam" id="PF24865"/>
    </source>
</evidence>
<keyword evidence="5" id="KW-1185">Reference proteome</keyword>
<accession>A0AAV1EH21</accession>